<comment type="caution">
    <text evidence="2">The sequence shown here is derived from an EMBL/GenBank/DDBJ whole genome shotgun (WGS) entry which is preliminary data.</text>
</comment>
<name>A0ABS3KUK8_9PROT</name>
<evidence type="ECO:0000259" key="1">
    <source>
        <dbReference type="Pfam" id="PF11972"/>
    </source>
</evidence>
<keyword evidence="3" id="KW-1185">Reference proteome</keyword>
<accession>A0ABS3KUK8</accession>
<evidence type="ECO:0000313" key="2">
    <source>
        <dbReference type="EMBL" id="MBO1080552.1"/>
    </source>
</evidence>
<dbReference type="Proteomes" id="UP001518989">
    <property type="component" value="Unassembled WGS sequence"/>
</dbReference>
<dbReference type="RefSeq" id="WP_207418594.1">
    <property type="nucleotide sequence ID" value="NZ_CP061177.1"/>
</dbReference>
<evidence type="ECO:0000313" key="3">
    <source>
        <dbReference type="Proteomes" id="UP001518989"/>
    </source>
</evidence>
<dbReference type="Pfam" id="PF11972">
    <property type="entry name" value="HTH_13"/>
    <property type="match status" value="1"/>
</dbReference>
<protein>
    <recommendedName>
        <fullName evidence="1">HTH DNA binding domain-containing protein</fullName>
    </recommendedName>
</protein>
<proteinExistence type="predicted"/>
<dbReference type="EMBL" id="JACTNG010000009">
    <property type="protein sequence ID" value="MBO1080552.1"/>
    <property type="molecule type" value="Genomic_DNA"/>
</dbReference>
<sequence>MHPALAAPLLRPLAEAEDALSRLDALAGAAGGAVREGLVARMALAEGAGWLAVEDLWIDPRDLALREARLTGSASAALLRDRLDSALPATAQAALYAEAPGDAAIEQALPLVDALRRRVDPFASAAAFSAALAPLGAARWPAESSVAGVAAPAFAAWRGALLDPLAGAPALLAAALAAAGWMRQAGEAEPARPAAAQALLLAAAVLRQRGRAPHVPLPFWAGFAQPPRRRPDPLHPDWPALFLLAVAEAARRGLAELEWLNAAATRAAALAARERSHGQAGKAAEIALRQPVLTATGLAAALGATPQGALLIIKRLVAAGVLREATGRTSFRAFMV</sequence>
<gene>
    <name evidence="2" type="ORF">IAI61_16025</name>
</gene>
<organism evidence="2 3">
    <name type="scientific">Roseomonas haemaphysalidis</name>
    <dbReference type="NCBI Taxonomy" id="2768162"/>
    <lineage>
        <taxon>Bacteria</taxon>
        <taxon>Pseudomonadati</taxon>
        <taxon>Pseudomonadota</taxon>
        <taxon>Alphaproteobacteria</taxon>
        <taxon>Acetobacterales</taxon>
        <taxon>Roseomonadaceae</taxon>
        <taxon>Roseomonas</taxon>
    </lineage>
</organism>
<dbReference type="InterPro" id="IPR021068">
    <property type="entry name" value="HTH_DNA-bd"/>
</dbReference>
<feature type="domain" description="HTH DNA binding" evidence="1">
    <location>
        <begin position="285"/>
        <end position="334"/>
    </location>
</feature>
<reference evidence="2 3" key="1">
    <citation type="submission" date="2020-09" db="EMBL/GenBank/DDBJ databases">
        <title>Roseomonas.</title>
        <authorList>
            <person name="Zhu W."/>
        </authorList>
    </citation>
    <scope>NUCLEOTIDE SEQUENCE [LARGE SCALE GENOMIC DNA]</scope>
    <source>
        <strain evidence="2 3">573</strain>
    </source>
</reference>